<gene>
    <name evidence="3" type="ORF">FOB60_001291</name>
</gene>
<feature type="signal peptide" evidence="2">
    <location>
        <begin position="1"/>
        <end position="17"/>
    </location>
</feature>
<dbReference type="EMBL" id="JABWAB010000001">
    <property type="protein sequence ID" value="KAF6059709.1"/>
    <property type="molecule type" value="Genomic_DNA"/>
</dbReference>
<dbReference type="Proteomes" id="UP000590412">
    <property type="component" value="Unassembled WGS sequence"/>
</dbReference>
<feature type="chain" id="PRO_5044694638" evidence="2">
    <location>
        <begin position="18"/>
        <end position="211"/>
    </location>
</feature>
<evidence type="ECO:0000313" key="3">
    <source>
        <dbReference type="EMBL" id="KAF6059709.1"/>
    </source>
</evidence>
<proteinExistence type="predicted"/>
<keyword evidence="2" id="KW-0732">Signal</keyword>
<feature type="region of interest" description="Disordered" evidence="1">
    <location>
        <begin position="169"/>
        <end position="192"/>
    </location>
</feature>
<evidence type="ECO:0000256" key="1">
    <source>
        <dbReference type="SAM" id="MobiDB-lite"/>
    </source>
</evidence>
<reference evidence="3" key="1">
    <citation type="submission" date="2020-03" db="EMBL/GenBank/DDBJ databases">
        <title>FDA dAtabase for Regulatory Grade micrObial Sequences (FDA-ARGOS): Supporting development and validation of Infectious Disease Dx tests.</title>
        <authorList>
            <person name="Campos J."/>
            <person name="Goldberg B."/>
            <person name="Tallon L."/>
            <person name="Sadzewicz L."/>
            <person name="Vavikolanu K."/>
            <person name="Mehta A."/>
            <person name="Aluvathingal J."/>
            <person name="Nadendla S."/>
            <person name="Nandy P."/>
            <person name="Geyer C."/>
            <person name="Yan Y."/>
            <person name="Sichtig H."/>
        </authorList>
    </citation>
    <scope>NUCLEOTIDE SEQUENCE [LARGE SCALE GENOMIC DNA]</scope>
    <source>
        <strain evidence="3">FDAARGOS_652</strain>
    </source>
</reference>
<organism evidence="3 4">
    <name type="scientific">Candida parapsilosis</name>
    <name type="common">Yeast</name>
    <dbReference type="NCBI Taxonomy" id="5480"/>
    <lineage>
        <taxon>Eukaryota</taxon>
        <taxon>Fungi</taxon>
        <taxon>Dikarya</taxon>
        <taxon>Ascomycota</taxon>
        <taxon>Saccharomycotina</taxon>
        <taxon>Pichiomycetes</taxon>
        <taxon>Debaryomycetaceae</taxon>
        <taxon>Candida/Lodderomyces clade</taxon>
        <taxon>Candida</taxon>
    </lineage>
</organism>
<evidence type="ECO:0000256" key="2">
    <source>
        <dbReference type="SAM" id="SignalP"/>
    </source>
</evidence>
<evidence type="ECO:0000313" key="4">
    <source>
        <dbReference type="Proteomes" id="UP000590412"/>
    </source>
</evidence>
<accession>A0A8X7NU65</accession>
<protein>
    <submittedName>
        <fullName evidence="3">Uncharacterized protein</fullName>
    </submittedName>
</protein>
<comment type="caution">
    <text evidence="3">The sequence shown here is derived from an EMBL/GenBank/DDBJ whole genome shotgun (WGS) entry which is preliminary data.</text>
</comment>
<dbReference type="AlphaFoldDB" id="A0A8X7NU65"/>
<name>A0A8X7NU65_CANPA</name>
<sequence length="211" mass="23157">MQFYILLLITIAISVKGSPVSTSISLTELIHANVSNLAYQNSSLNTFDPLVYANTNANASDPELEALIKKKKKLIPKWQYNAGIYLEKKVNKKLLKKAGKGGFALMSSNGNDSTYTIIDNNEVEDGSVFQIPSSLVVARASPNTHSLFAENVTDYKSIHYTNTTDGAQFQETSKDSANGVYEDDEESSSNSFSYNPQTCFLTVLLVAFCLL</sequence>
<dbReference type="OrthoDB" id="4024762at2759"/>